<name>E8LJT3_SUCHY</name>
<keyword evidence="4" id="KW-0479">Metal-binding</keyword>
<dbReference type="Proteomes" id="UP000018458">
    <property type="component" value="Unassembled WGS sequence"/>
</dbReference>
<dbReference type="InterPro" id="IPR050138">
    <property type="entry name" value="DHOase/Allantoinase_Hydrolase"/>
</dbReference>
<dbReference type="GO" id="GO:0046872">
    <property type="term" value="F:metal ion binding"/>
    <property type="evidence" value="ECO:0007669"/>
    <property type="project" value="UniProtKB-KW"/>
</dbReference>
<evidence type="ECO:0000313" key="7">
    <source>
        <dbReference type="EMBL" id="EFY07257.1"/>
    </source>
</evidence>
<dbReference type="GO" id="GO:0004038">
    <property type="term" value="F:allantoinase activity"/>
    <property type="evidence" value="ECO:0007669"/>
    <property type="project" value="TreeGrafter"/>
</dbReference>
<dbReference type="NCBIfam" id="NF006688">
    <property type="entry name" value="PRK09236.1"/>
    <property type="match status" value="1"/>
</dbReference>
<organism evidence="7 8">
    <name type="scientific">Succinatimonas hippei (strain DSM 22608 / JCM 16073 / KCTC 15190 / YIT 12066)</name>
    <dbReference type="NCBI Taxonomy" id="762983"/>
    <lineage>
        <taxon>Bacteria</taxon>
        <taxon>Pseudomonadati</taxon>
        <taxon>Pseudomonadota</taxon>
        <taxon>Gammaproteobacteria</taxon>
        <taxon>Aeromonadales</taxon>
        <taxon>Succinivibrionaceae</taxon>
        <taxon>Succinatimonas</taxon>
    </lineage>
</organism>
<evidence type="ECO:0000256" key="3">
    <source>
        <dbReference type="ARBA" id="ARBA00010286"/>
    </source>
</evidence>
<comment type="cofactor">
    <cofactor evidence="1">
        <name>Zn(2+)</name>
        <dbReference type="ChEBI" id="CHEBI:29105"/>
    </cofactor>
</comment>
<dbReference type="OrthoDB" id="5687299at2"/>
<reference evidence="7 8" key="1">
    <citation type="submission" date="2011-01" db="EMBL/GenBank/DDBJ databases">
        <authorList>
            <person name="Weinstock G."/>
            <person name="Sodergren E."/>
            <person name="Clifton S."/>
            <person name="Fulton L."/>
            <person name="Fulton B."/>
            <person name="Courtney L."/>
            <person name="Fronick C."/>
            <person name="Harrison M."/>
            <person name="Strong C."/>
            <person name="Farmer C."/>
            <person name="Delahaunty K."/>
            <person name="Markovic C."/>
            <person name="Hall O."/>
            <person name="Minx P."/>
            <person name="Tomlinson C."/>
            <person name="Mitreva M."/>
            <person name="Hou S."/>
            <person name="Chen J."/>
            <person name="Wollam A."/>
            <person name="Pepin K.H."/>
            <person name="Johnson M."/>
            <person name="Bhonagiri V."/>
            <person name="Zhang X."/>
            <person name="Suruliraj S."/>
            <person name="Warren W."/>
            <person name="Chinwalla A."/>
            <person name="Mardis E.R."/>
            <person name="Wilson R.K."/>
        </authorList>
    </citation>
    <scope>NUCLEOTIDE SEQUENCE [LARGE SCALE GENOMIC DNA]</scope>
    <source>
        <strain evidence="8">DSM 22608 / JCM 16073 / KCTC 15190 / YIT 12066</strain>
    </source>
</reference>
<dbReference type="SUPFAM" id="SSF51338">
    <property type="entry name" value="Composite domain of metallo-dependent hydrolases"/>
    <property type="match status" value="1"/>
</dbReference>
<dbReference type="PROSITE" id="PS00483">
    <property type="entry name" value="DIHYDROOROTASE_2"/>
    <property type="match status" value="1"/>
</dbReference>
<dbReference type="InterPro" id="IPR002195">
    <property type="entry name" value="Dihydroorotase_CS"/>
</dbReference>
<gene>
    <name evidence="7" type="ORF">HMPREF9444_00967</name>
</gene>
<dbReference type="Gene3D" id="2.30.40.10">
    <property type="entry name" value="Urease, subunit C, domain 1"/>
    <property type="match status" value="1"/>
</dbReference>
<dbReference type="PROSITE" id="PS00482">
    <property type="entry name" value="DIHYDROOROTASE_1"/>
    <property type="match status" value="1"/>
</dbReference>
<dbReference type="Gene3D" id="3.20.20.140">
    <property type="entry name" value="Metal-dependent hydrolases"/>
    <property type="match status" value="1"/>
</dbReference>
<dbReference type="GO" id="GO:0005737">
    <property type="term" value="C:cytoplasm"/>
    <property type="evidence" value="ECO:0007669"/>
    <property type="project" value="TreeGrafter"/>
</dbReference>
<dbReference type="RefSeq" id="WP_009143171.1">
    <property type="nucleotide sequence ID" value="NZ_GL830982.1"/>
</dbReference>
<sequence length="446" mass="48894">MRKLILKDSQVVMPSRIIRADILIEDDKIAKIAPQIADSGAEEIDCHELVSLPGLIDAHVHFRDPGMPQKATIYSESRAAVLGGVTSFMDMPNTMPPTVDEASLNGKKATAARDSLANYAFYLGATPDNIEEVKKADPKSVAGIKVYMGSTTGNLLLDDESILHKMFKAAPMMVTAHCEDNEIIAAKQKAAQEMYGDNIPFNMHPVIRNRDCCIKSSKLAIQTALDTGAKLHIMHLSTKEEVEILNYFAKDPLESRQISGEACIPHLFFSEGDYSLLQGFLKCNPAVKYEFDRKALIKGIKRGIITTVGTDHAPHEISVKSGSYLKCASGVTSVQYSLLALLDLWKRGELTLEEVVKVSSTNVAKRFNLTDRGTIEEGKKADIVFVNPIKSHTVITSDIKSLCGWSPFINHTFRCSVTHTVVSGVLKVKDGQIVSNEAGEALSFDR</sequence>
<evidence type="ECO:0000256" key="2">
    <source>
        <dbReference type="ARBA" id="ARBA00002368"/>
    </source>
</evidence>
<dbReference type="EC" id="3.5.2.3" evidence="7"/>
<evidence type="ECO:0000256" key="1">
    <source>
        <dbReference type="ARBA" id="ARBA00001947"/>
    </source>
</evidence>
<protein>
    <submittedName>
        <fullName evidence="7">Dihydroorotase</fullName>
        <ecNumber evidence="7">3.5.2.3</ecNumber>
    </submittedName>
</protein>
<dbReference type="GO" id="GO:0006145">
    <property type="term" value="P:purine nucleobase catabolic process"/>
    <property type="evidence" value="ECO:0007669"/>
    <property type="project" value="TreeGrafter"/>
</dbReference>
<dbReference type="eggNOG" id="COG0044">
    <property type="taxonomic scope" value="Bacteria"/>
</dbReference>
<dbReference type="HOGENOM" id="CLU_015572_1_1_6"/>
<dbReference type="InterPro" id="IPR006680">
    <property type="entry name" value="Amidohydro-rel"/>
</dbReference>
<evidence type="ECO:0000256" key="4">
    <source>
        <dbReference type="ARBA" id="ARBA00022723"/>
    </source>
</evidence>
<evidence type="ECO:0000313" key="8">
    <source>
        <dbReference type="Proteomes" id="UP000018458"/>
    </source>
</evidence>
<keyword evidence="8" id="KW-1185">Reference proteome</keyword>
<dbReference type="EMBL" id="AEVO01000045">
    <property type="protein sequence ID" value="EFY07257.1"/>
    <property type="molecule type" value="Genomic_DNA"/>
</dbReference>
<keyword evidence="5 7" id="KW-0378">Hydrolase</keyword>
<comment type="caution">
    <text evidence="7">The sequence shown here is derived from an EMBL/GenBank/DDBJ whole genome shotgun (WGS) entry which is preliminary data.</text>
</comment>
<evidence type="ECO:0000256" key="5">
    <source>
        <dbReference type="ARBA" id="ARBA00022801"/>
    </source>
</evidence>
<accession>E8LJT3</accession>
<dbReference type="STRING" id="762983.HMPREF9444_00967"/>
<dbReference type="InterPro" id="IPR032466">
    <property type="entry name" value="Metal_Hydrolase"/>
</dbReference>
<dbReference type="PANTHER" id="PTHR43668">
    <property type="entry name" value="ALLANTOINASE"/>
    <property type="match status" value="1"/>
</dbReference>
<dbReference type="PANTHER" id="PTHR43668:SF4">
    <property type="entry name" value="ALLANTOINASE"/>
    <property type="match status" value="1"/>
</dbReference>
<proteinExistence type="inferred from homology"/>
<feature type="domain" description="Amidohydrolase-related" evidence="6">
    <location>
        <begin position="52"/>
        <end position="425"/>
    </location>
</feature>
<dbReference type="AlphaFoldDB" id="E8LJT3"/>
<dbReference type="GO" id="GO:0004151">
    <property type="term" value="F:dihydroorotase activity"/>
    <property type="evidence" value="ECO:0007669"/>
    <property type="project" value="UniProtKB-EC"/>
</dbReference>
<comment type="function">
    <text evidence="2">Catalyzes the reversible cyclization of carbamoyl aspartate to dihydroorotate.</text>
</comment>
<evidence type="ECO:0000259" key="6">
    <source>
        <dbReference type="Pfam" id="PF01979"/>
    </source>
</evidence>
<dbReference type="Pfam" id="PF01979">
    <property type="entry name" value="Amidohydro_1"/>
    <property type="match status" value="1"/>
</dbReference>
<dbReference type="SUPFAM" id="SSF51556">
    <property type="entry name" value="Metallo-dependent hydrolases"/>
    <property type="match status" value="1"/>
</dbReference>
<comment type="similarity">
    <text evidence="3">Belongs to the metallo-dependent hydrolases superfamily. DHOase family. Class I DHOase subfamily.</text>
</comment>
<dbReference type="InterPro" id="IPR011059">
    <property type="entry name" value="Metal-dep_hydrolase_composite"/>
</dbReference>